<dbReference type="InterPro" id="IPR006549">
    <property type="entry name" value="HAD-SF_hydro_IIIA"/>
</dbReference>
<gene>
    <name evidence="10" type="ORF">DN068_07160</name>
</gene>
<dbReference type="InterPro" id="IPR036412">
    <property type="entry name" value="HAD-like_sf"/>
</dbReference>
<organism evidence="10 11">
    <name type="scientific">Taibaiella soli</name>
    <dbReference type="NCBI Taxonomy" id="1649169"/>
    <lineage>
        <taxon>Bacteria</taxon>
        <taxon>Pseudomonadati</taxon>
        <taxon>Bacteroidota</taxon>
        <taxon>Chitinophagia</taxon>
        <taxon>Chitinophagales</taxon>
        <taxon>Chitinophagaceae</taxon>
        <taxon>Taibaiella</taxon>
    </lineage>
</organism>
<dbReference type="PANTHER" id="PTHR42891">
    <property type="entry name" value="D-GLYCERO-BETA-D-MANNO-HEPTOSE-1,7-BISPHOSPHATE 7-PHOSPHATASE"/>
    <property type="match status" value="1"/>
</dbReference>
<comment type="caution">
    <text evidence="10">The sequence shown here is derived from an EMBL/GenBank/DDBJ whole genome shotgun (WGS) entry which is preliminary data.</text>
</comment>
<dbReference type="InterPro" id="IPR023214">
    <property type="entry name" value="HAD_sf"/>
</dbReference>
<keyword evidence="11" id="KW-1185">Reference proteome</keyword>
<dbReference type="GO" id="GO:0005975">
    <property type="term" value="P:carbohydrate metabolic process"/>
    <property type="evidence" value="ECO:0007669"/>
    <property type="project" value="InterPro"/>
</dbReference>
<keyword evidence="6" id="KW-0479">Metal-binding</keyword>
<evidence type="ECO:0000256" key="8">
    <source>
        <dbReference type="ARBA" id="ARBA00023277"/>
    </source>
</evidence>
<dbReference type="NCBIfam" id="TIGR01662">
    <property type="entry name" value="HAD-SF-IIIA"/>
    <property type="match status" value="1"/>
</dbReference>
<evidence type="ECO:0000256" key="6">
    <source>
        <dbReference type="ARBA" id="ARBA00022723"/>
    </source>
</evidence>
<keyword evidence="5" id="KW-0963">Cytoplasm</keyword>
<evidence type="ECO:0000256" key="4">
    <source>
        <dbReference type="ARBA" id="ARBA00011245"/>
    </source>
</evidence>
<dbReference type="SUPFAM" id="SSF56784">
    <property type="entry name" value="HAD-like"/>
    <property type="match status" value="1"/>
</dbReference>
<reference evidence="10 11" key="1">
    <citation type="submission" date="2018-06" db="EMBL/GenBank/DDBJ databases">
        <title>Mucibacter soli gen. nov., sp. nov., a new member of the family Chitinophagaceae producing mucin.</title>
        <authorList>
            <person name="Kim M.-K."/>
            <person name="Park S."/>
            <person name="Kim T.-S."/>
            <person name="Joung Y."/>
            <person name="Han J.-H."/>
            <person name="Kim S.B."/>
        </authorList>
    </citation>
    <scope>NUCLEOTIDE SEQUENCE [LARGE SCALE GENOMIC DNA]</scope>
    <source>
        <strain evidence="10 11">R1-15</strain>
    </source>
</reference>
<dbReference type="NCBIfam" id="TIGR01656">
    <property type="entry name" value="Histidinol-ppas"/>
    <property type="match status" value="1"/>
</dbReference>
<comment type="subcellular location">
    <subcellularLocation>
        <location evidence="2">Cytoplasm</location>
    </subcellularLocation>
</comment>
<evidence type="ECO:0000256" key="7">
    <source>
        <dbReference type="ARBA" id="ARBA00022801"/>
    </source>
</evidence>
<name>A0A2W2BJ75_9BACT</name>
<accession>A0A2W2BJ75</accession>
<dbReference type="GO" id="GO:0046872">
    <property type="term" value="F:metal ion binding"/>
    <property type="evidence" value="ECO:0007669"/>
    <property type="project" value="UniProtKB-KW"/>
</dbReference>
<dbReference type="InterPro" id="IPR006543">
    <property type="entry name" value="Histidinol-phos"/>
</dbReference>
<dbReference type="Gene3D" id="3.40.50.1000">
    <property type="entry name" value="HAD superfamily/HAD-like"/>
    <property type="match status" value="1"/>
</dbReference>
<dbReference type="InterPro" id="IPR004446">
    <property type="entry name" value="Heptose_bisP_phosphatase"/>
</dbReference>
<protein>
    <recommendedName>
        <fullName evidence="9">D,D-heptose 1,7-bisphosphate phosphatase</fullName>
    </recommendedName>
</protein>
<evidence type="ECO:0000256" key="9">
    <source>
        <dbReference type="ARBA" id="ARBA00031828"/>
    </source>
</evidence>
<sequence length="192" mass="21841">MSLLDIQPRINKEWTLFLDRDGVINVETPGTYVTTWEEFVFCDGVLEALRSLNELFGNIVIVTNQRGVGRGIMSLDTLIDIHHKMMDDINIAGGRVNKIYACTAVSDEDHNRKPNPGMAMQAREDFSEIDFRRSVMVGNSMSDMEFGKHLSMHTVFLTSKHDPYPLPHDLIDEQFDSLLMWTKSLHTPEVVG</sequence>
<comment type="subunit">
    <text evidence="4">Monomer.</text>
</comment>
<evidence type="ECO:0000256" key="3">
    <source>
        <dbReference type="ARBA" id="ARBA00005628"/>
    </source>
</evidence>
<dbReference type="OrthoDB" id="9803871at2"/>
<comment type="similarity">
    <text evidence="3">Belongs to the GmhB family.</text>
</comment>
<dbReference type="PANTHER" id="PTHR42891:SF1">
    <property type="entry name" value="D-GLYCERO-BETA-D-MANNO-HEPTOSE-1,7-BISPHOSPHATE 7-PHOSPHATASE"/>
    <property type="match status" value="1"/>
</dbReference>
<dbReference type="GO" id="GO:0005737">
    <property type="term" value="C:cytoplasm"/>
    <property type="evidence" value="ECO:0007669"/>
    <property type="project" value="UniProtKB-SubCell"/>
</dbReference>
<evidence type="ECO:0000256" key="2">
    <source>
        <dbReference type="ARBA" id="ARBA00004496"/>
    </source>
</evidence>
<dbReference type="EMBL" id="QKTW01000011">
    <property type="protein sequence ID" value="PZF73496.1"/>
    <property type="molecule type" value="Genomic_DNA"/>
</dbReference>
<evidence type="ECO:0000313" key="10">
    <source>
        <dbReference type="EMBL" id="PZF73496.1"/>
    </source>
</evidence>
<dbReference type="Pfam" id="PF08645">
    <property type="entry name" value="PNK3P"/>
    <property type="match status" value="1"/>
</dbReference>
<dbReference type="InterPro" id="IPR013954">
    <property type="entry name" value="PNK3P"/>
</dbReference>
<dbReference type="Proteomes" id="UP000248745">
    <property type="component" value="Unassembled WGS sequence"/>
</dbReference>
<dbReference type="AlphaFoldDB" id="A0A2W2BJ75"/>
<comment type="cofactor">
    <cofactor evidence="1">
        <name>Mg(2+)</name>
        <dbReference type="ChEBI" id="CHEBI:18420"/>
    </cofactor>
</comment>
<evidence type="ECO:0000313" key="11">
    <source>
        <dbReference type="Proteomes" id="UP000248745"/>
    </source>
</evidence>
<keyword evidence="8" id="KW-0119">Carbohydrate metabolism</keyword>
<proteinExistence type="inferred from homology"/>
<evidence type="ECO:0000256" key="1">
    <source>
        <dbReference type="ARBA" id="ARBA00001946"/>
    </source>
</evidence>
<keyword evidence="7" id="KW-0378">Hydrolase</keyword>
<dbReference type="GO" id="GO:0016791">
    <property type="term" value="F:phosphatase activity"/>
    <property type="evidence" value="ECO:0007669"/>
    <property type="project" value="InterPro"/>
</dbReference>
<evidence type="ECO:0000256" key="5">
    <source>
        <dbReference type="ARBA" id="ARBA00022490"/>
    </source>
</evidence>
<dbReference type="RefSeq" id="WP_110998222.1">
    <property type="nucleotide sequence ID" value="NZ_QKTW01000011.1"/>
</dbReference>